<dbReference type="RefSeq" id="WP_188525198.1">
    <property type="nucleotide sequence ID" value="NZ_BMDG01000015.1"/>
</dbReference>
<sequence>MPLVKYSAWRILLFVGALGAGYLLGLRSWLLLLVALIVAFAVSYLALSGPRDAAARWLAERAERRKAAPRVTKDADSDFEDSVVDQEPRGSKDGD</sequence>
<feature type="compositionally biased region" description="Basic and acidic residues" evidence="1">
    <location>
        <begin position="86"/>
        <end position="95"/>
    </location>
</feature>
<evidence type="ECO:0008006" key="5">
    <source>
        <dbReference type="Google" id="ProtNLM"/>
    </source>
</evidence>
<proteinExistence type="predicted"/>
<accession>A0ABQ2BAD5</accession>
<feature type="transmembrane region" description="Helical" evidence="2">
    <location>
        <begin position="7"/>
        <end position="24"/>
    </location>
</feature>
<keyword evidence="2" id="KW-0472">Membrane</keyword>
<dbReference type="EMBL" id="BMDG01000015">
    <property type="protein sequence ID" value="GGI11561.1"/>
    <property type="molecule type" value="Genomic_DNA"/>
</dbReference>
<reference evidence="4" key="1">
    <citation type="journal article" date="2019" name="Int. J. Syst. Evol. Microbiol.">
        <title>The Global Catalogue of Microorganisms (GCM) 10K type strain sequencing project: providing services to taxonomists for standard genome sequencing and annotation.</title>
        <authorList>
            <consortium name="The Broad Institute Genomics Platform"/>
            <consortium name="The Broad Institute Genome Sequencing Center for Infectious Disease"/>
            <person name="Wu L."/>
            <person name="Ma J."/>
        </authorList>
    </citation>
    <scope>NUCLEOTIDE SEQUENCE [LARGE SCALE GENOMIC DNA]</scope>
    <source>
        <strain evidence="4">CCM 8653</strain>
    </source>
</reference>
<comment type="caution">
    <text evidence="3">The sequence shown here is derived from an EMBL/GenBank/DDBJ whole genome shotgun (WGS) entry which is preliminary data.</text>
</comment>
<gene>
    <name evidence="3" type="ORF">GCM10007368_36810</name>
</gene>
<dbReference type="Pfam" id="PF14012">
    <property type="entry name" value="DUF4229"/>
    <property type="match status" value="1"/>
</dbReference>
<feature type="region of interest" description="Disordered" evidence="1">
    <location>
        <begin position="65"/>
        <end position="95"/>
    </location>
</feature>
<evidence type="ECO:0000313" key="3">
    <source>
        <dbReference type="EMBL" id="GGI11561.1"/>
    </source>
</evidence>
<keyword evidence="2" id="KW-1133">Transmembrane helix</keyword>
<evidence type="ECO:0000256" key="2">
    <source>
        <dbReference type="SAM" id="Phobius"/>
    </source>
</evidence>
<feature type="transmembrane region" description="Helical" evidence="2">
    <location>
        <begin position="30"/>
        <end position="47"/>
    </location>
</feature>
<keyword evidence="2" id="KW-0812">Transmembrane</keyword>
<evidence type="ECO:0000256" key="1">
    <source>
        <dbReference type="SAM" id="MobiDB-lite"/>
    </source>
</evidence>
<feature type="compositionally biased region" description="Basic and acidic residues" evidence="1">
    <location>
        <begin position="65"/>
        <end position="76"/>
    </location>
</feature>
<keyword evidence="4" id="KW-1185">Reference proteome</keyword>
<protein>
    <recommendedName>
        <fullName evidence="5">DUF4229 domain-containing protein</fullName>
    </recommendedName>
</protein>
<evidence type="ECO:0000313" key="4">
    <source>
        <dbReference type="Proteomes" id="UP000632535"/>
    </source>
</evidence>
<name>A0ABQ2BAD5_9MICO</name>
<dbReference type="InterPro" id="IPR025323">
    <property type="entry name" value="DUF4229"/>
</dbReference>
<dbReference type="Proteomes" id="UP000632535">
    <property type="component" value="Unassembled WGS sequence"/>
</dbReference>
<organism evidence="3 4">
    <name type="scientific">Isoptericola cucumis</name>
    <dbReference type="NCBI Taxonomy" id="1776856"/>
    <lineage>
        <taxon>Bacteria</taxon>
        <taxon>Bacillati</taxon>
        <taxon>Actinomycetota</taxon>
        <taxon>Actinomycetes</taxon>
        <taxon>Micrococcales</taxon>
        <taxon>Promicromonosporaceae</taxon>
        <taxon>Isoptericola</taxon>
    </lineage>
</organism>